<dbReference type="AlphaFoldDB" id="A0A0F9G3X3"/>
<dbReference type="Pfam" id="PF03413">
    <property type="entry name" value="PepSY"/>
    <property type="match status" value="1"/>
</dbReference>
<feature type="compositionally biased region" description="Acidic residues" evidence="1">
    <location>
        <begin position="98"/>
        <end position="110"/>
    </location>
</feature>
<evidence type="ECO:0000313" key="3">
    <source>
        <dbReference type="EMBL" id="KKL58042.1"/>
    </source>
</evidence>
<dbReference type="EMBL" id="LAZR01029957">
    <property type="protein sequence ID" value="KKL58042.1"/>
    <property type="molecule type" value="Genomic_DNA"/>
</dbReference>
<feature type="region of interest" description="Disordered" evidence="1">
    <location>
        <begin position="87"/>
        <end position="110"/>
    </location>
</feature>
<proteinExistence type="predicted"/>
<accession>A0A0F9G3X3</accession>
<evidence type="ECO:0000256" key="1">
    <source>
        <dbReference type="SAM" id="MobiDB-lite"/>
    </source>
</evidence>
<dbReference type="InterPro" id="IPR025711">
    <property type="entry name" value="PepSY"/>
</dbReference>
<sequence>MNKRLRLLLLCSALTVTAIPAFASGDIETDEPSISQAKISLQEAIQVAEQHSGGKASRAEFEQTANGPAFDVEIIKGKQTLDVRVDPMTSKVLSSEMDREDNDQSSDPID</sequence>
<gene>
    <name evidence="3" type="ORF">LCGC14_2229380</name>
</gene>
<reference evidence="3" key="1">
    <citation type="journal article" date="2015" name="Nature">
        <title>Complex archaea that bridge the gap between prokaryotes and eukaryotes.</title>
        <authorList>
            <person name="Spang A."/>
            <person name="Saw J.H."/>
            <person name="Jorgensen S.L."/>
            <person name="Zaremba-Niedzwiedzka K."/>
            <person name="Martijn J."/>
            <person name="Lind A.E."/>
            <person name="van Eijk R."/>
            <person name="Schleper C."/>
            <person name="Guy L."/>
            <person name="Ettema T.J."/>
        </authorList>
    </citation>
    <scope>NUCLEOTIDE SEQUENCE</scope>
</reference>
<name>A0A0F9G3X3_9ZZZZ</name>
<feature type="domain" description="PepSY" evidence="2">
    <location>
        <begin position="38"/>
        <end position="96"/>
    </location>
</feature>
<protein>
    <recommendedName>
        <fullName evidence="2">PepSY domain-containing protein</fullName>
    </recommendedName>
</protein>
<organism evidence="3">
    <name type="scientific">marine sediment metagenome</name>
    <dbReference type="NCBI Taxonomy" id="412755"/>
    <lineage>
        <taxon>unclassified sequences</taxon>
        <taxon>metagenomes</taxon>
        <taxon>ecological metagenomes</taxon>
    </lineage>
</organism>
<dbReference type="Gene3D" id="3.10.450.40">
    <property type="match status" value="1"/>
</dbReference>
<comment type="caution">
    <text evidence="3">The sequence shown here is derived from an EMBL/GenBank/DDBJ whole genome shotgun (WGS) entry which is preliminary data.</text>
</comment>
<evidence type="ECO:0000259" key="2">
    <source>
        <dbReference type="Pfam" id="PF03413"/>
    </source>
</evidence>